<dbReference type="AlphaFoldDB" id="A0A1F7F3G6"/>
<dbReference type="EMBL" id="MFYX01000130">
    <property type="protein sequence ID" value="OGK01214.1"/>
    <property type="molecule type" value="Genomic_DNA"/>
</dbReference>
<organism evidence="3 4">
    <name type="scientific">Candidatus Raymondbacteria bacterium RIFOXYD12_FULL_49_13</name>
    <dbReference type="NCBI Taxonomy" id="1817890"/>
    <lineage>
        <taxon>Bacteria</taxon>
        <taxon>Raymondiibacteriota</taxon>
    </lineage>
</organism>
<name>A0A1F7F3G6_UNCRA</name>
<evidence type="ECO:0000313" key="3">
    <source>
        <dbReference type="EMBL" id="OGK01214.1"/>
    </source>
</evidence>
<dbReference type="InterPro" id="IPR000801">
    <property type="entry name" value="Esterase-like"/>
</dbReference>
<dbReference type="SUPFAM" id="SSF53474">
    <property type="entry name" value="alpha/beta-Hydrolases"/>
    <property type="match status" value="1"/>
</dbReference>
<proteinExistence type="predicted"/>
<comment type="caution">
    <text evidence="3">The sequence shown here is derived from an EMBL/GenBank/DDBJ whole genome shotgun (WGS) entry which is preliminary data.</text>
</comment>
<dbReference type="InterPro" id="IPR029058">
    <property type="entry name" value="AB_hydrolase_fold"/>
</dbReference>
<dbReference type="InterPro" id="IPR026444">
    <property type="entry name" value="Secre_tail"/>
</dbReference>
<evidence type="ECO:0000256" key="1">
    <source>
        <dbReference type="SAM" id="SignalP"/>
    </source>
</evidence>
<evidence type="ECO:0000313" key="4">
    <source>
        <dbReference type="Proteomes" id="UP000179243"/>
    </source>
</evidence>
<protein>
    <recommendedName>
        <fullName evidence="2">Secretion system C-terminal sorting domain-containing protein</fullName>
    </recommendedName>
</protein>
<reference evidence="3 4" key="1">
    <citation type="journal article" date="2016" name="Nat. Commun.">
        <title>Thousands of microbial genomes shed light on interconnected biogeochemical processes in an aquifer system.</title>
        <authorList>
            <person name="Anantharaman K."/>
            <person name="Brown C.T."/>
            <person name="Hug L.A."/>
            <person name="Sharon I."/>
            <person name="Castelle C.J."/>
            <person name="Probst A.J."/>
            <person name="Thomas B.C."/>
            <person name="Singh A."/>
            <person name="Wilkins M.J."/>
            <person name="Karaoz U."/>
            <person name="Brodie E.L."/>
            <person name="Williams K.H."/>
            <person name="Hubbard S.S."/>
            <person name="Banfield J.F."/>
        </authorList>
    </citation>
    <scope>NUCLEOTIDE SEQUENCE [LARGE SCALE GENOMIC DNA]</scope>
</reference>
<sequence>MTAFKTASCITIVILCAFYGSVFAVPSNVTAFFRDGQTFITWTEDGSATYDIYRHTEAITAGNIAQAVAIATVDSQSSNTKYYVGGNIGQTHWIIEPKTADTGLGAQLTDSQGLFVHTIKEASGNFYYAVCSGGSSAISGNITGPIAEQKMVTQPIPIWRKYDSANNNRLNIHYAQFMDYSIWNAAHEGYIFNFSVSFPPAWDTATAPLGVFLYMYGRSFDGIGWRLPALHAYPLSTNNIRMQVEAVGIPTSGNPSDLQDWYYGYRNKDSSAVYNYTEYRVIKAVLFVCAELKGDQNRVFACGHSMGASGVLSLSERYPSVFSAVYCSQPATDWSNLDFAFNGDARKNYGSLAENLPIYNIPFDDLAHPELDALLQQYNGTPVYEWQNIRQQLMTRAGDDMPLICTTHGRSDIAINWSSQGAPFGPVLRDSRRPFKYIVNDDVHNDQKFNSVNFLQLFGDNVTKSSAPYIFRRNVSMPGFSGINESNTLVNATWTMVADSPSVWSMTIAGVGQTCNITPRRCQMFYANPGDSFDVYVAGTKQPTGVAADSARLVTAMDVDLTTTKTIRIVNTYRNPVTIVKKNQALPRTAAIEAYPNPFNSAVKIAIIQQQAAGSQKMEIAIYNVQGGLVKNLPAASRPLSTGITWDASDQPTGVYVVRARVNNVQLSKKIAFVK</sequence>
<feature type="chain" id="PRO_5009528369" description="Secretion system C-terminal sorting domain-containing protein" evidence="1">
    <location>
        <begin position="25"/>
        <end position="675"/>
    </location>
</feature>
<keyword evidence="1" id="KW-0732">Signal</keyword>
<dbReference type="Gene3D" id="3.40.50.1820">
    <property type="entry name" value="alpha/beta hydrolase"/>
    <property type="match status" value="1"/>
</dbReference>
<dbReference type="Pfam" id="PF00756">
    <property type="entry name" value="Esterase"/>
    <property type="match status" value="1"/>
</dbReference>
<gene>
    <name evidence="3" type="ORF">A2519_22440</name>
</gene>
<feature type="signal peptide" evidence="1">
    <location>
        <begin position="1"/>
        <end position="24"/>
    </location>
</feature>
<dbReference type="Proteomes" id="UP000179243">
    <property type="component" value="Unassembled WGS sequence"/>
</dbReference>
<accession>A0A1F7F3G6</accession>
<evidence type="ECO:0000259" key="2">
    <source>
        <dbReference type="Pfam" id="PF18962"/>
    </source>
</evidence>
<dbReference type="NCBIfam" id="TIGR04183">
    <property type="entry name" value="Por_Secre_tail"/>
    <property type="match status" value="1"/>
</dbReference>
<feature type="domain" description="Secretion system C-terminal sorting" evidence="2">
    <location>
        <begin position="595"/>
        <end position="671"/>
    </location>
</feature>
<dbReference type="Pfam" id="PF18962">
    <property type="entry name" value="Por_Secre_tail"/>
    <property type="match status" value="1"/>
</dbReference>